<feature type="transmembrane region" description="Helical" evidence="8">
    <location>
        <begin position="330"/>
        <end position="348"/>
    </location>
</feature>
<dbReference type="CDD" id="cd06550">
    <property type="entry name" value="TM_ABC_iron-siderophores_like"/>
    <property type="match status" value="1"/>
</dbReference>
<dbReference type="PANTHER" id="PTHR30472:SF58">
    <property type="entry name" value="IRON(3+)-HYDROXAMATE IMPORT SYSTEM PERMEASE PROTEIN FHUB"/>
    <property type="match status" value="1"/>
</dbReference>
<dbReference type="SUPFAM" id="SSF81345">
    <property type="entry name" value="ABC transporter involved in vitamin B12 uptake, BtuC"/>
    <property type="match status" value="1"/>
</dbReference>
<feature type="transmembrane region" description="Helical" evidence="8">
    <location>
        <begin position="138"/>
        <end position="160"/>
    </location>
</feature>
<feature type="transmembrane region" description="Helical" evidence="8">
    <location>
        <begin position="82"/>
        <end position="102"/>
    </location>
</feature>
<keyword evidence="3" id="KW-0813">Transport</keyword>
<feature type="transmembrane region" description="Helical" evidence="8">
    <location>
        <begin position="28"/>
        <end position="52"/>
    </location>
</feature>
<dbReference type="AlphaFoldDB" id="A0A850EHZ6"/>
<keyword evidence="6 8" id="KW-1133">Transmembrane helix</keyword>
<evidence type="ECO:0000256" key="1">
    <source>
        <dbReference type="ARBA" id="ARBA00004651"/>
    </source>
</evidence>
<evidence type="ECO:0000313" key="9">
    <source>
        <dbReference type="EMBL" id="NUU59480.1"/>
    </source>
</evidence>
<gene>
    <name evidence="9" type="ORF">HPT30_03805</name>
</gene>
<keyword evidence="7 8" id="KW-0472">Membrane</keyword>
<dbReference type="RefSeq" id="WP_175370165.1">
    <property type="nucleotide sequence ID" value="NZ_JABWCS010000187.1"/>
</dbReference>
<dbReference type="InterPro" id="IPR037294">
    <property type="entry name" value="ABC_BtuC-like"/>
</dbReference>
<comment type="caution">
    <text evidence="9">The sequence shown here is derived from an EMBL/GenBank/DDBJ whole genome shotgun (WGS) entry which is preliminary data.</text>
</comment>
<dbReference type="FunFam" id="1.10.3470.10:FF:000001">
    <property type="entry name" value="Vitamin B12 ABC transporter permease BtuC"/>
    <property type="match status" value="1"/>
</dbReference>
<keyword evidence="5 8" id="KW-0812">Transmembrane</keyword>
<evidence type="ECO:0000313" key="10">
    <source>
        <dbReference type="Proteomes" id="UP000564806"/>
    </source>
</evidence>
<evidence type="ECO:0000256" key="6">
    <source>
        <dbReference type="ARBA" id="ARBA00022989"/>
    </source>
</evidence>
<keyword evidence="10" id="KW-1185">Reference proteome</keyword>
<proteinExistence type="inferred from homology"/>
<reference evidence="9" key="1">
    <citation type="submission" date="2020-06" db="EMBL/GenBank/DDBJ databases">
        <title>Paenibacillus sp. nov., isolated from soil.</title>
        <authorList>
            <person name="Seo Y.L."/>
        </authorList>
    </citation>
    <scope>NUCLEOTIDE SEQUENCE [LARGE SCALE GENOMIC DNA]</scope>
    <source>
        <strain evidence="9">JW14</strain>
    </source>
</reference>
<dbReference type="Pfam" id="PF01032">
    <property type="entry name" value="FecCD"/>
    <property type="match status" value="1"/>
</dbReference>
<evidence type="ECO:0000256" key="5">
    <source>
        <dbReference type="ARBA" id="ARBA00022692"/>
    </source>
</evidence>
<dbReference type="Gene3D" id="1.10.3470.10">
    <property type="entry name" value="ABC transporter involved in vitamin B12 uptake, BtuC"/>
    <property type="match status" value="1"/>
</dbReference>
<feature type="transmembrane region" description="Helical" evidence="8">
    <location>
        <begin position="223"/>
        <end position="242"/>
    </location>
</feature>
<dbReference type="PANTHER" id="PTHR30472">
    <property type="entry name" value="FERRIC ENTEROBACTIN TRANSPORT SYSTEM PERMEASE PROTEIN"/>
    <property type="match status" value="1"/>
</dbReference>
<feature type="transmembrane region" description="Helical" evidence="8">
    <location>
        <begin position="172"/>
        <end position="194"/>
    </location>
</feature>
<dbReference type="GO" id="GO:0033214">
    <property type="term" value="P:siderophore-iron import into cell"/>
    <property type="evidence" value="ECO:0007669"/>
    <property type="project" value="TreeGrafter"/>
</dbReference>
<evidence type="ECO:0000256" key="2">
    <source>
        <dbReference type="ARBA" id="ARBA00007935"/>
    </source>
</evidence>
<dbReference type="EMBL" id="JABWCS010000187">
    <property type="protein sequence ID" value="NUU59480.1"/>
    <property type="molecule type" value="Genomic_DNA"/>
</dbReference>
<dbReference type="GO" id="GO:0005886">
    <property type="term" value="C:plasma membrane"/>
    <property type="evidence" value="ECO:0007669"/>
    <property type="project" value="UniProtKB-SubCell"/>
</dbReference>
<evidence type="ECO:0000256" key="8">
    <source>
        <dbReference type="SAM" id="Phobius"/>
    </source>
</evidence>
<evidence type="ECO:0000256" key="7">
    <source>
        <dbReference type="ARBA" id="ARBA00023136"/>
    </source>
</evidence>
<dbReference type="InterPro" id="IPR000522">
    <property type="entry name" value="ABC_transptr_permease_BtuC"/>
</dbReference>
<comment type="subcellular location">
    <subcellularLocation>
        <location evidence="1">Cell membrane</location>
        <topology evidence="1">Multi-pass membrane protein</topology>
    </subcellularLocation>
</comment>
<comment type="similarity">
    <text evidence="2">Belongs to the binding-protein-dependent transport system permease family. FecCD subfamily.</text>
</comment>
<protein>
    <submittedName>
        <fullName evidence="9">Iron ABC transporter permease</fullName>
    </submittedName>
</protein>
<organism evidence="9 10">
    <name type="scientific">Paenibacillus agri</name>
    <dbReference type="NCBI Taxonomy" id="2744309"/>
    <lineage>
        <taxon>Bacteria</taxon>
        <taxon>Bacillati</taxon>
        <taxon>Bacillota</taxon>
        <taxon>Bacilli</taxon>
        <taxon>Bacillales</taxon>
        <taxon>Paenibacillaceae</taxon>
        <taxon>Paenibacillus</taxon>
    </lineage>
</organism>
<feature type="transmembrane region" description="Helical" evidence="8">
    <location>
        <begin position="298"/>
        <end position="318"/>
    </location>
</feature>
<sequence length="355" mass="36837">MVSSQDSDSINSTKLRTSDLPITSRPTAAILILIIGLGGILFGLALSISVGAADIKLSTVWEAVFHFNPDIRQHQVIWELRIPRSLAGALVGACFAVAGAMMQGMTRNPLADSGLLGLNAGATAALAFAFAFTPSMPFTLIMLFCFIGAALAALLVFGIGSLSRNGLTPIRLTLAGAAVSALLLAVSQGVAILFHLSQDLTFWLAGGVAGTTWGQLKIMAPPILVALIVAMMMSRSITLLSLGSEVAAGLGQNTRLVQAGGMLTVVVLAGTAVSAVGPIAFVGLLIPHITRYLVGIDYRWVIPCSAVLGSLLLIFADIGARLLNAPYETPIGALISLLGVPFFIYLASRRKGAVS</sequence>
<keyword evidence="4" id="KW-1003">Cell membrane</keyword>
<name>A0A850EHZ6_9BACL</name>
<evidence type="ECO:0000256" key="4">
    <source>
        <dbReference type="ARBA" id="ARBA00022475"/>
    </source>
</evidence>
<feature type="transmembrane region" description="Helical" evidence="8">
    <location>
        <begin position="114"/>
        <end position="132"/>
    </location>
</feature>
<dbReference type="GO" id="GO:0022857">
    <property type="term" value="F:transmembrane transporter activity"/>
    <property type="evidence" value="ECO:0007669"/>
    <property type="project" value="InterPro"/>
</dbReference>
<feature type="transmembrane region" description="Helical" evidence="8">
    <location>
        <begin position="262"/>
        <end position="286"/>
    </location>
</feature>
<dbReference type="Proteomes" id="UP000564806">
    <property type="component" value="Unassembled WGS sequence"/>
</dbReference>
<evidence type="ECO:0000256" key="3">
    <source>
        <dbReference type="ARBA" id="ARBA00022448"/>
    </source>
</evidence>
<accession>A0A850EHZ6</accession>